<proteinExistence type="inferred from homology"/>
<dbReference type="PRINTS" id="PR00385">
    <property type="entry name" value="P450"/>
</dbReference>
<evidence type="ECO:0000256" key="5">
    <source>
        <dbReference type="ARBA" id="ARBA00023004"/>
    </source>
</evidence>
<comment type="caution">
    <text evidence="10">The sequence shown here is derived from an EMBL/GenBank/DDBJ whole genome shotgun (WGS) entry which is preliminary data.</text>
</comment>
<keyword evidence="5 7" id="KW-0408">Iron</keyword>
<accession>A0AAN6LQ70</accession>
<feature type="binding site" description="axial binding residue" evidence="7">
    <location>
        <position position="450"/>
    </location>
    <ligand>
        <name>heme</name>
        <dbReference type="ChEBI" id="CHEBI:30413"/>
    </ligand>
    <ligandPart>
        <name>Fe</name>
        <dbReference type="ChEBI" id="CHEBI:18248"/>
    </ligandPart>
</feature>
<evidence type="ECO:0000256" key="2">
    <source>
        <dbReference type="ARBA" id="ARBA00010617"/>
    </source>
</evidence>
<comment type="cofactor">
    <cofactor evidence="1 7">
        <name>heme</name>
        <dbReference type="ChEBI" id="CHEBI:30413"/>
    </cofactor>
</comment>
<dbReference type="Proteomes" id="UP001280581">
    <property type="component" value="Unassembled WGS sequence"/>
</dbReference>
<comment type="similarity">
    <text evidence="2 8">Belongs to the cytochrome P450 family.</text>
</comment>
<keyword evidence="9" id="KW-1133">Transmembrane helix</keyword>
<dbReference type="GO" id="GO:0016705">
    <property type="term" value="F:oxidoreductase activity, acting on paired donors, with incorporation or reduction of molecular oxygen"/>
    <property type="evidence" value="ECO:0007669"/>
    <property type="project" value="InterPro"/>
</dbReference>
<protein>
    <recommendedName>
        <fullName evidence="12">Cytochrome P450</fullName>
    </recommendedName>
</protein>
<name>A0AAN6LQ70_9PLEO</name>
<sequence>MGNPTDVAASGSLIATISIFQWFLLFWILSIGIIVFRANAKANRQAKLGARAPQVPSSLPFGFSVLLQLIRNLRTNTVLEWTRNTLDVPGRTVELNLGGTKMVMTDNVENIRAMMSTQFNDFGKGELYRKIWSSLMRNSILTTDGQAWQTNRDHLVAHVAKIRPTDYAVTEKHTRNLVRVLSDGQPHDTLDLLNRFAIDVVSDVFYGTSTDTLLSKDQSLRDAIQQHKNRNTWRNLLSGLGVMLPPDRKASETIDNYLDKVVNSFSPENSETREEQDRKAQSLLGVLSAQGLSKDVMKDAIISVAVGGRDSVAIIITWALYELVRHPDIQRELRTEISNALRAKAPGAAQLEGLELLNSVVLETMRLHTSVGVNTRAALKDTTLPSGGGPAGTSPVGIFAGTTVIMGLDSVHRRTDIYGPDANEYKPHRWDARKPDTWSYFPFNRGPRSCLGKNIATMEVKFTLCRLLQTFSSIELVSKVGDAVVPVDVQNSPPMKTKMALNTKPAETVWLRFKE</sequence>
<keyword evidence="4 8" id="KW-0560">Oxidoreductase</keyword>
<keyword evidence="6 8" id="KW-0503">Monooxygenase</keyword>
<dbReference type="GO" id="GO:0005506">
    <property type="term" value="F:iron ion binding"/>
    <property type="evidence" value="ECO:0007669"/>
    <property type="project" value="InterPro"/>
</dbReference>
<keyword evidence="9" id="KW-0472">Membrane</keyword>
<dbReference type="InterPro" id="IPR017972">
    <property type="entry name" value="Cyt_P450_CS"/>
</dbReference>
<dbReference type="PRINTS" id="PR00463">
    <property type="entry name" value="EP450I"/>
</dbReference>
<feature type="transmembrane region" description="Helical" evidence="9">
    <location>
        <begin position="12"/>
        <end position="36"/>
    </location>
</feature>
<dbReference type="EMBL" id="WVTA01000021">
    <property type="protein sequence ID" value="KAK3197237.1"/>
    <property type="molecule type" value="Genomic_DNA"/>
</dbReference>
<evidence type="ECO:0000313" key="10">
    <source>
        <dbReference type="EMBL" id="KAK3197237.1"/>
    </source>
</evidence>
<dbReference type="GO" id="GO:0004497">
    <property type="term" value="F:monooxygenase activity"/>
    <property type="evidence" value="ECO:0007669"/>
    <property type="project" value="UniProtKB-KW"/>
</dbReference>
<dbReference type="PROSITE" id="PS00086">
    <property type="entry name" value="CYTOCHROME_P450"/>
    <property type="match status" value="1"/>
</dbReference>
<evidence type="ECO:0000256" key="4">
    <source>
        <dbReference type="ARBA" id="ARBA00023002"/>
    </source>
</evidence>
<evidence type="ECO:0000256" key="9">
    <source>
        <dbReference type="SAM" id="Phobius"/>
    </source>
</evidence>
<dbReference type="InterPro" id="IPR036396">
    <property type="entry name" value="Cyt_P450_sf"/>
</dbReference>
<dbReference type="InterPro" id="IPR001128">
    <property type="entry name" value="Cyt_P450"/>
</dbReference>
<dbReference type="Pfam" id="PF00067">
    <property type="entry name" value="p450"/>
    <property type="match status" value="1"/>
</dbReference>
<dbReference type="AlphaFoldDB" id="A0AAN6LQ70"/>
<keyword evidence="7 8" id="KW-0349">Heme</keyword>
<reference evidence="10 11" key="1">
    <citation type="submission" date="2021-02" db="EMBL/GenBank/DDBJ databases">
        <title>Genome assembly of Pseudopithomyces chartarum.</title>
        <authorList>
            <person name="Jauregui R."/>
            <person name="Singh J."/>
            <person name="Voisey C."/>
        </authorList>
    </citation>
    <scope>NUCLEOTIDE SEQUENCE [LARGE SCALE GENOMIC DNA]</scope>
    <source>
        <strain evidence="10 11">AGR01</strain>
    </source>
</reference>
<dbReference type="PANTHER" id="PTHR24287:SF5">
    <property type="entry name" value="P450, PUTATIVE (EUROFUNG)-RELATED"/>
    <property type="match status" value="1"/>
</dbReference>
<keyword evidence="3 7" id="KW-0479">Metal-binding</keyword>
<keyword evidence="11" id="KW-1185">Reference proteome</keyword>
<dbReference type="InterPro" id="IPR002401">
    <property type="entry name" value="Cyt_P450_E_grp-I"/>
</dbReference>
<evidence type="ECO:0000256" key="1">
    <source>
        <dbReference type="ARBA" id="ARBA00001971"/>
    </source>
</evidence>
<dbReference type="Gene3D" id="1.10.630.10">
    <property type="entry name" value="Cytochrome P450"/>
    <property type="match status" value="1"/>
</dbReference>
<dbReference type="PANTHER" id="PTHR24287">
    <property type="entry name" value="P450, PUTATIVE (EUROFUNG)-RELATED"/>
    <property type="match status" value="1"/>
</dbReference>
<evidence type="ECO:0000256" key="8">
    <source>
        <dbReference type="RuleBase" id="RU000461"/>
    </source>
</evidence>
<dbReference type="SUPFAM" id="SSF48264">
    <property type="entry name" value="Cytochrome P450"/>
    <property type="match status" value="1"/>
</dbReference>
<evidence type="ECO:0008006" key="12">
    <source>
        <dbReference type="Google" id="ProtNLM"/>
    </source>
</evidence>
<keyword evidence="9" id="KW-0812">Transmembrane</keyword>
<evidence type="ECO:0000256" key="7">
    <source>
        <dbReference type="PIRSR" id="PIRSR602401-1"/>
    </source>
</evidence>
<gene>
    <name evidence="10" type="ORF">GRF29_1536g1097637</name>
</gene>
<evidence type="ECO:0000256" key="6">
    <source>
        <dbReference type="ARBA" id="ARBA00023033"/>
    </source>
</evidence>
<dbReference type="InterPro" id="IPR047146">
    <property type="entry name" value="Cyt_P450_E_CYP52_fungi"/>
</dbReference>
<evidence type="ECO:0000313" key="11">
    <source>
        <dbReference type="Proteomes" id="UP001280581"/>
    </source>
</evidence>
<organism evidence="10 11">
    <name type="scientific">Pseudopithomyces chartarum</name>
    <dbReference type="NCBI Taxonomy" id="1892770"/>
    <lineage>
        <taxon>Eukaryota</taxon>
        <taxon>Fungi</taxon>
        <taxon>Dikarya</taxon>
        <taxon>Ascomycota</taxon>
        <taxon>Pezizomycotina</taxon>
        <taxon>Dothideomycetes</taxon>
        <taxon>Pleosporomycetidae</taxon>
        <taxon>Pleosporales</taxon>
        <taxon>Massarineae</taxon>
        <taxon>Didymosphaeriaceae</taxon>
        <taxon>Pseudopithomyces</taxon>
    </lineage>
</organism>
<evidence type="ECO:0000256" key="3">
    <source>
        <dbReference type="ARBA" id="ARBA00022723"/>
    </source>
</evidence>
<dbReference type="GO" id="GO:0020037">
    <property type="term" value="F:heme binding"/>
    <property type="evidence" value="ECO:0007669"/>
    <property type="project" value="InterPro"/>
</dbReference>